<dbReference type="Gene3D" id="3.30.420.100">
    <property type="match status" value="1"/>
</dbReference>
<keyword evidence="3" id="KW-0687">Ribonucleoprotein</keyword>
<dbReference type="Proteomes" id="UP001227230">
    <property type="component" value="Chromosome 16"/>
</dbReference>
<comment type="similarity">
    <text evidence="1">Belongs to the universal ribosomal protein uL18 family.</text>
</comment>
<keyword evidence="2" id="KW-0689">Ribosomal protein</keyword>
<dbReference type="InterPro" id="IPR005485">
    <property type="entry name" value="Rbsml_uL18_euk_arch"/>
</dbReference>
<dbReference type="SUPFAM" id="SSF53137">
    <property type="entry name" value="Translational machinery components"/>
    <property type="match status" value="1"/>
</dbReference>
<keyword evidence="5" id="KW-1185">Reference proteome</keyword>
<gene>
    <name evidence="4" type="ORF">VitviT2T_024128</name>
</gene>
<sequence>MNKGDMETTGEDYSVESTNGKRPFYAFLNVGLVKTSIGNCVFGVLKEALDGSLNIPHNDRRFVGSSKDNKQLDAKVHRKSIYGGYVSAYIETLKTFL</sequence>
<evidence type="ECO:0000256" key="1">
    <source>
        <dbReference type="ARBA" id="ARBA00007116"/>
    </source>
</evidence>
<organism evidence="4 5">
    <name type="scientific">Vitis vinifera</name>
    <name type="common">Grape</name>
    <dbReference type="NCBI Taxonomy" id="29760"/>
    <lineage>
        <taxon>Eukaryota</taxon>
        <taxon>Viridiplantae</taxon>
        <taxon>Streptophyta</taxon>
        <taxon>Embryophyta</taxon>
        <taxon>Tracheophyta</taxon>
        <taxon>Spermatophyta</taxon>
        <taxon>Magnoliopsida</taxon>
        <taxon>eudicotyledons</taxon>
        <taxon>Gunneridae</taxon>
        <taxon>Pentapetalae</taxon>
        <taxon>rosids</taxon>
        <taxon>Vitales</taxon>
        <taxon>Vitaceae</taxon>
        <taxon>Viteae</taxon>
        <taxon>Vitis</taxon>
    </lineage>
</organism>
<dbReference type="Pfam" id="PF17144">
    <property type="entry name" value="Ribosomal_L5e"/>
    <property type="match status" value="1"/>
</dbReference>
<evidence type="ECO:0000313" key="4">
    <source>
        <dbReference type="EMBL" id="WKA06215.1"/>
    </source>
</evidence>
<evidence type="ECO:0000256" key="3">
    <source>
        <dbReference type="ARBA" id="ARBA00023274"/>
    </source>
</evidence>
<reference evidence="4 5" key="1">
    <citation type="journal article" date="2023" name="Hortic Res">
        <title>The complete reference genome for grapevine (Vitis vinifera L.) genetics and breeding.</title>
        <authorList>
            <person name="Shi X."/>
            <person name="Cao S."/>
            <person name="Wang X."/>
            <person name="Huang S."/>
            <person name="Wang Y."/>
            <person name="Liu Z."/>
            <person name="Liu W."/>
            <person name="Leng X."/>
            <person name="Peng Y."/>
            <person name="Wang N."/>
            <person name="Wang Y."/>
            <person name="Ma Z."/>
            <person name="Xu X."/>
            <person name="Zhang F."/>
            <person name="Xue H."/>
            <person name="Zhong H."/>
            <person name="Wang Y."/>
            <person name="Zhang K."/>
            <person name="Velt A."/>
            <person name="Avia K."/>
            <person name="Holtgrawe D."/>
            <person name="Grimplet J."/>
            <person name="Matus J.T."/>
            <person name="Ware D."/>
            <person name="Wu X."/>
            <person name="Wang H."/>
            <person name="Liu C."/>
            <person name="Fang Y."/>
            <person name="Rustenholz C."/>
            <person name="Cheng Z."/>
            <person name="Xiao H."/>
            <person name="Zhou Y."/>
        </authorList>
    </citation>
    <scope>NUCLEOTIDE SEQUENCE [LARGE SCALE GENOMIC DNA]</scope>
    <source>
        <strain evidence="5">cv. Pinot noir / PN40024</strain>
        <tissue evidence="4">Leaf</tissue>
    </source>
</reference>
<dbReference type="EMBL" id="CP126663">
    <property type="protein sequence ID" value="WKA06215.1"/>
    <property type="molecule type" value="Genomic_DNA"/>
</dbReference>
<accession>A0ABY9DFL8</accession>
<proteinExistence type="inferred from homology"/>
<dbReference type="PANTHER" id="PTHR23410">
    <property type="entry name" value="RIBOSOMAL PROTEIN L5-RELATED"/>
    <property type="match status" value="1"/>
</dbReference>
<evidence type="ECO:0000313" key="5">
    <source>
        <dbReference type="Proteomes" id="UP001227230"/>
    </source>
</evidence>
<dbReference type="PANTHER" id="PTHR23410:SF35">
    <property type="entry name" value="LARGE RIBOSOMAL SUBUNIT PROTEIN UL18Y-RELATED"/>
    <property type="match status" value="1"/>
</dbReference>
<name>A0ABY9DFL8_VITVI</name>
<evidence type="ECO:0000256" key="2">
    <source>
        <dbReference type="ARBA" id="ARBA00022980"/>
    </source>
</evidence>
<protein>
    <submittedName>
        <fullName evidence="4">Uncharacterized protein</fullName>
    </submittedName>
</protein>
<dbReference type="PRINTS" id="PR00058">
    <property type="entry name" value="RIBOSOMALL5"/>
</dbReference>